<evidence type="ECO:0000313" key="3">
    <source>
        <dbReference type="Proteomes" id="UP000554286"/>
    </source>
</evidence>
<accession>A0A7W6WBJ5</accession>
<dbReference type="Proteomes" id="UP000554286">
    <property type="component" value="Unassembled WGS sequence"/>
</dbReference>
<gene>
    <name evidence="2" type="ORF">GGD89_003555</name>
</gene>
<name>A0A7W6WBJ5_9PROT</name>
<reference evidence="2 3" key="1">
    <citation type="submission" date="2020-08" db="EMBL/GenBank/DDBJ databases">
        <title>Genome sequencing of Purple Non-Sulfur Bacteria from various extreme environments.</title>
        <authorList>
            <person name="Mayer M."/>
        </authorList>
    </citation>
    <scope>NUCLEOTIDE SEQUENCE [LARGE SCALE GENOMIC DNA]</scope>
    <source>
        <strain evidence="2 3">JA131</strain>
    </source>
</reference>
<sequence>MNFFEQPIINSPYAYPAQHWELDESGQPTNTILPQRRRSELITPVPKPKKQKKKPGQKEMVFGDADGLSSEDQEYNPTPIINQIRSYVDEWRHLKNPNDWNVTPETARLLQHWRHHNFHSIRPFFCQVEAVERLCNLMSGNFVRGGAPACPSVGRAPRMGYPP</sequence>
<proteinExistence type="predicted"/>
<protein>
    <submittedName>
        <fullName evidence="2">Uncharacterized protein</fullName>
    </submittedName>
</protein>
<evidence type="ECO:0000313" key="2">
    <source>
        <dbReference type="EMBL" id="MBB4267903.1"/>
    </source>
</evidence>
<feature type="non-terminal residue" evidence="2">
    <location>
        <position position="163"/>
    </location>
</feature>
<comment type="caution">
    <text evidence="2">The sequence shown here is derived from an EMBL/GenBank/DDBJ whole genome shotgun (WGS) entry which is preliminary data.</text>
</comment>
<dbReference type="EMBL" id="JACIGK010000038">
    <property type="protein sequence ID" value="MBB4267903.1"/>
    <property type="molecule type" value="Genomic_DNA"/>
</dbReference>
<dbReference type="AlphaFoldDB" id="A0A7W6WBJ5"/>
<feature type="region of interest" description="Disordered" evidence="1">
    <location>
        <begin position="21"/>
        <end position="76"/>
    </location>
</feature>
<organism evidence="2 3">
    <name type="scientific">Roseospira visakhapatnamensis</name>
    <dbReference type="NCBI Taxonomy" id="390880"/>
    <lineage>
        <taxon>Bacteria</taxon>
        <taxon>Pseudomonadati</taxon>
        <taxon>Pseudomonadota</taxon>
        <taxon>Alphaproteobacteria</taxon>
        <taxon>Rhodospirillales</taxon>
        <taxon>Rhodospirillaceae</taxon>
        <taxon>Roseospira</taxon>
    </lineage>
</organism>
<keyword evidence="3" id="KW-1185">Reference proteome</keyword>
<evidence type="ECO:0000256" key="1">
    <source>
        <dbReference type="SAM" id="MobiDB-lite"/>
    </source>
</evidence>